<keyword evidence="13" id="KW-1185">Reference proteome</keyword>
<evidence type="ECO:0000256" key="8">
    <source>
        <dbReference type="PIRSR" id="PIRSR000294-1"/>
    </source>
</evidence>
<dbReference type="EMBL" id="JAAGWD010000005">
    <property type="protein sequence ID" value="NEM98665.1"/>
    <property type="molecule type" value="Genomic_DNA"/>
</dbReference>
<keyword evidence="3 9" id="KW-0479">Metal-binding</keyword>
<evidence type="ECO:0000256" key="9">
    <source>
        <dbReference type="PIRSR" id="PIRSR000294-2"/>
    </source>
</evidence>
<proteinExistence type="predicted"/>
<organism evidence="12 13">
    <name type="scientific">Pontibacter burrus</name>
    <dbReference type="NCBI Taxonomy" id="2704466"/>
    <lineage>
        <taxon>Bacteria</taxon>
        <taxon>Pseudomonadati</taxon>
        <taxon>Bacteroidota</taxon>
        <taxon>Cytophagia</taxon>
        <taxon>Cytophagales</taxon>
        <taxon>Hymenobacteraceae</taxon>
        <taxon>Pontibacter</taxon>
    </lineage>
</organism>
<evidence type="ECO:0000256" key="2">
    <source>
        <dbReference type="ARBA" id="ARBA00022617"/>
    </source>
</evidence>
<evidence type="ECO:0000256" key="5">
    <source>
        <dbReference type="ARBA" id="ARBA00022764"/>
    </source>
</evidence>
<evidence type="ECO:0000313" key="12">
    <source>
        <dbReference type="EMBL" id="NEM98665.1"/>
    </source>
</evidence>
<dbReference type="RefSeq" id="WP_163915545.1">
    <property type="nucleotide sequence ID" value="NZ_JAAGWD010000005.1"/>
</dbReference>
<feature type="binding site" description="axial binding residue" evidence="9">
    <location>
        <position position="89"/>
    </location>
    <ligand>
        <name>heme c</name>
        <dbReference type="ChEBI" id="CHEBI:61717"/>
        <label>1</label>
    </ligand>
    <ligandPart>
        <name>Fe</name>
        <dbReference type="ChEBI" id="CHEBI:18248"/>
    </ligandPart>
</feature>
<dbReference type="GO" id="GO:0042597">
    <property type="term" value="C:periplasmic space"/>
    <property type="evidence" value="ECO:0007669"/>
    <property type="project" value="UniProtKB-SubCell"/>
</dbReference>
<feature type="domain" description="Cytochrome c" evidence="11">
    <location>
        <begin position="214"/>
        <end position="354"/>
    </location>
</feature>
<protein>
    <submittedName>
        <fullName evidence="12">Cytochrome-c peroxidase</fullName>
    </submittedName>
</protein>
<gene>
    <name evidence="12" type="ORF">GXP69_13245</name>
</gene>
<dbReference type="AlphaFoldDB" id="A0A6B3LUH8"/>
<dbReference type="Proteomes" id="UP000474777">
    <property type="component" value="Unassembled WGS sequence"/>
</dbReference>
<dbReference type="Gene3D" id="1.10.760.10">
    <property type="entry name" value="Cytochrome c-like domain"/>
    <property type="match status" value="2"/>
</dbReference>
<dbReference type="Pfam" id="PF03150">
    <property type="entry name" value="CCP_MauG"/>
    <property type="match status" value="1"/>
</dbReference>
<feature type="chain" id="PRO_5025606377" evidence="10">
    <location>
        <begin position="23"/>
        <end position="370"/>
    </location>
</feature>
<keyword evidence="12" id="KW-0575">Peroxidase</keyword>
<evidence type="ECO:0000313" key="13">
    <source>
        <dbReference type="Proteomes" id="UP000474777"/>
    </source>
</evidence>
<feature type="binding site" description="covalent" evidence="8">
    <location>
        <position position="238"/>
    </location>
    <ligand>
        <name>heme c</name>
        <dbReference type="ChEBI" id="CHEBI:61717"/>
        <label>2</label>
    </ligand>
</feature>
<dbReference type="InterPro" id="IPR004852">
    <property type="entry name" value="Di-haem_cyt_c_peroxidsae"/>
</dbReference>
<keyword evidence="5" id="KW-0574">Periplasm</keyword>
<dbReference type="InterPro" id="IPR026259">
    <property type="entry name" value="MauG/Cytc_peroxidase"/>
</dbReference>
<feature type="signal peptide" evidence="10">
    <location>
        <begin position="1"/>
        <end position="22"/>
    </location>
</feature>
<dbReference type="GO" id="GO:0020037">
    <property type="term" value="F:heme binding"/>
    <property type="evidence" value="ECO:0007669"/>
    <property type="project" value="InterPro"/>
</dbReference>
<comment type="cofactor">
    <cofactor evidence="8">
        <name>heme</name>
        <dbReference type="ChEBI" id="CHEBI:30413"/>
    </cofactor>
    <text evidence="8">Binds 2 heme groups.</text>
</comment>
<evidence type="ECO:0000256" key="6">
    <source>
        <dbReference type="ARBA" id="ARBA00023002"/>
    </source>
</evidence>
<reference evidence="12 13" key="1">
    <citation type="submission" date="2020-02" db="EMBL/GenBank/DDBJ databases">
        <authorList>
            <person name="Kim M.K."/>
        </authorList>
    </citation>
    <scope>NUCLEOTIDE SEQUENCE [LARGE SCALE GENOMIC DNA]</scope>
    <source>
        <strain evidence="12 13">BT327</strain>
    </source>
</reference>
<dbReference type="GO" id="GO:0004130">
    <property type="term" value="F:cytochrome-c peroxidase activity"/>
    <property type="evidence" value="ECO:0007669"/>
    <property type="project" value="TreeGrafter"/>
</dbReference>
<accession>A0A6B3LUH8</accession>
<evidence type="ECO:0000256" key="4">
    <source>
        <dbReference type="ARBA" id="ARBA00022729"/>
    </source>
</evidence>
<evidence type="ECO:0000256" key="7">
    <source>
        <dbReference type="ARBA" id="ARBA00023004"/>
    </source>
</evidence>
<keyword evidence="6" id="KW-0560">Oxidoreductase</keyword>
<dbReference type="PIRSF" id="PIRSF000294">
    <property type="entry name" value="Cytochrome-c_peroxidase"/>
    <property type="match status" value="1"/>
</dbReference>
<dbReference type="InterPro" id="IPR036909">
    <property type="entry name" value="Cyt_c-like_dom_sf"/>
</dbReference>
<keyword evidence="4 10" id="KW-0732">Signal</keyword>
<comment type="caution">
    <text evidence="12">The sequence shown here is derived from an EMBL/GenBank/DDBJ whole genome shotgun (WGS) entry which is preliminary data.</text>
</comment>
<feature type="binding site" description="axial binding residue" evidence="9">
    <location>
        <position position="242"/>
    </location>
    <ligand>
        <name>heme c</name>
        <dbReference type="ChEBI" id="CHEBI:61717"/>
        <label>2</label>
    </ligand>
    <ligandPart>
        <name>Fe</name>
        <dbReference type="ChEBI" id="CHEBI:18248"/>
    </ligandPart>
</feature>
<evidence type="ECO:0000256" key="10">
    <source>
        <dbReference type="SAM" id="SignalP"/>
    </source>
</evidence>
<evidence type="ECO:0000256" key="1">
    <source>
        <dbReference type="ARBA" id="ARBA00004418"/>
    </source>
</evidence>
<sequence>MMYSVKHLLPVFLLLCCLTACSSDPDIPPAPVTEYKPTPYQLNIPSTLPRNFVIPPDNPLTEEGVVLGRHLFYDNKLSGNNTMSCATCHQQQLAFTDGKSLSFGIQRMPTKRSTMSLANMLWFSQFNWDGSATGLEAQARGPIEDPLEMHETMVNAVNKIQRTPIYPPMFFKAFGDSTVSEENILKALAQFQRTLISANSRYDRYLQSKEVFTPDEVEGMRLFMTHPEPGLGIRGGNCGDCHGGTLLSLKGFHNNGLDYTFKDNGLGAITGRETDNGKFKAPTLRNIALTAPYMHDGRFKTLEEVLDHYNEHLIYNSPNLDPLIKEASNMPNGRTLKLTPDEKRKIILFLHTLTDSTFIQDERFSNPFTK</sequence>
<comment type="subcellular location">
    <subcellularLocation>
        <location evidence="1">Periplasm</location>
    </subcellularLocation>
</comment>
<comment type="PTM">
    <text evidence="8">Binds 2 heme groups per subunit.</text>
</comment>
<feature type="binding site" description="covalent" evidence="8">
    <location>
        <position position="88"/>
    </location>
    <ligand>
        <name>heme c</name>
        <dbReference type="ChEBI" id="CHEBI:61717"/>
        <label>1</label>
    </ligand>
</feature>
<dbReference type="SUPFAM" id="SSF46626">
    <property type="entry name" value="Cytochrome c"/>
    <property type="match status" value="2"/>
</dbReference>
<dbReference type="PANTHER" id="PTHR30600">
    <property type="entry name" value="CYTOCHROME C PEROXIDASE-RELATED"/>
    <property type="match status" value="1"/>
</dbReference>
<keyword evidence="2 8" id="KW-0349">Heme</keyword>
<evidence type="ECO:0000256" key="3">
    <source>
        <dbReference type="ARBA" id="ARBA00022723"/>
    </source>
</evidence>
<feature type="binding site" description="covalent" evidence="8">
    <location>
        <position position="85"/>
    </location>
    <ligand>
        <name>heme c</name>
        <dbReference type="ChEBI" id="CHEBI:61717"/>
        <label>1</label>
    </ligand>
</feature>
<keyword evidence="7 9" id="KW-0408">Iron</keyword>
<evidence type="ECO:0000259" key="11">
    <source>
        <dbReference type="PROSITE" id="PS51007"/>
    </source>
</evidence>
<dbReference type="GO" id="GO:0009055">
    <property type="term" value="F:electron transfer activity"/>
    <property type="evidence" value="ECO:0007669"/>
    <property type="project" value="InterPro"/>
</dbReference>
<feature type="binding site" description="covalent" evidence="8">
    <location>
        <position position="241"/>
    </location>
    <ligand>
        <name>heme c</name>
        <dbReference type="ChEBI" id="CHEBI:61717"/>
        <label>2</label>
    </ligand>
</feature>
<dbReference type="InterPro" id="IPR009056">
    <property type="entry name" value="Cyt_c-like_dom"/>
</dbReference>
<dbReference type="PANTHER" id="PTHR30600:SF10">
    <property type="entry name" value="BLL6722 PROTEIN"/>
    <property type="match status" value="1"/>
</dbReference>
<dbReference type="InterPro" id="IPR051395">
    <property type="entry name" value="Cytochrome_c_Peroxidase/MauG"/>
</dbReference>
<name>A0A6B3LUH8_9BACT</name>
<dbReference type="PROSITE" id="PS51007">
    <property type="entry name" value="CYTC"/>
    <property type="match status" value="1"/>
</dbReference>
<dbReference type="GO" id="GO:0046872">
    <property type="term" value="F:metal ion binding"/>
    <property type="evidence" value="ECO:0007669"/>
    <property type="project" value="UniProtKB-KW"/>
</dbReference>